<reference evidence="2 3" key="1">
    <citation type="submission" date="2017-01" db="EMBL/GenBank/DDBJ databases">
        <title>Genome sequencing of Arcobacter sp. LPB0137.</title>
        <authorList>
            <person name="Lee G.-W."/>
            <person name="Yi H."/>
        </authorList>
    </citation>
    <scope>NUCLEOTIDE SEQUENCE [LARGE SCALE GENOMIC DNA]</scope>
    <source>
        <strain evidence="2 3">LPB0137</strain>
    </source>
</reference>
<dbReference type="InterPro" id="IPR014976">
    <property type="entry name" value="AbpA_HamA_C"/>
</dbReference>
<organism evidence="2 3">
    <name type="scientific">Poseidonibacter parvus</name>
    <dbReference type="NCBI Taxonomy" id="1850254"/>
    <lineage>
        <taxon>Bacteria</taxon>
        <taxon>Pseudomonadati</taxon>
        <taxon>Campylobacterota</taxon>
        <taxon>Epsilonproteobacteria</taxon>
        <taxon>Campylobacterales</taxon>
        <taxon>Arcobacteraceae</taxon>
        <taxon>Poseidonibacter</taxon>
    </lineage>
</organism>
<dbReference type="RefSeq" id="WP_076087966.1">
    <property type="nucleotide sequence ID" value="NZ_CP019070.1"/>
</dbReference>
<dbReference type="Proteomes" id="UP000186074">
    <property type="component" value="Chromosome"/>
</dbReference>
<evidence type="ECO:0000259" key="1">
    <source>
        <dbReference type="Pfam" id="PF08878"/>
    </source>
</evidence>
<proteinExistence type="predicted"/>
<keyword evidence="3" id="KW-1185">Reference proteome</keyword>
<gene>
    <name evidence="2" type="ORF">LPB137_10955</name>
</gene>
<protein>
    <recommendedName>
        <fullName evidence="1">Anti-bacteriophage protein A/HamA C-terminal domain-containing protein</fullName>
    </recommendedName>
</protein>
<evidence type="ECO:0000313" key="3">
    <source>
        <dbReference type="Proteomes" id="UP000186074"/>
    </source>
</evidence>
<dbReference type="Pfam" id="PF08878">
    <property type="entry name" value="HamA"/>
    <property type="match status" value="1"/>
</dbReference>
<dbReference type="STRING" id="1850254.LPB137_10955"/>
<dbReference type="KEGG" id="alp:LPB137_10955"/>
<dbReference type="AlphaFoldDB" id="A0A1P8KP55"/>
<evidence type="ECO:0000313" key="2">
    <source>
        <dbReference type="EMBL" id="APW66328.1"/>
    </source>
</evidence>
<feature type="domain" description="Anti-bacteriophage protein A/HamA C-terminal" evidence="1">
    <location>
        <begin position="15"/>
        <end position="215"/>
    </location>
</feature>
<dbReference type="EMBL" id="CP019070">
    <property type="protein sequence ID" value="APW66328.1"/>
    <property type="molecule type" value="Genomic_DNA"/>
</dbReference>
<name>A0A1P8KP55_9BACT</name>
<accession>A0A1P8KP55</accession>
<sequence>MISGISFHHNLEDNVYICYVEEFSDELKEKIVQMLSSLWHGSVDAEERPQFTYNTTVKRFLERYQTKTADTKKGMIGELLTHLLLPTYLNLEAISIMKNKEENSIRKGFDVVYTDESDLIWYCEVKSGGDTNSTENIDTKNISLLKKAKDDIEAHSLGNRATLWDSVLIDVNSTIFNSERRLDIKELLDEDHPDTENRNLERNVILSSVLYKNLDTRICPENLKNYKIGVDSENIFVGLVVFSIQKETYSRIEDFLIDQFNENNNE</sequence>